<evidence type="ECO:0000313" key="4">
    <source>
        <dbReference type="Proteomes" id="UP000252770"/>
    </source>
</evidence>
<dbReference type="CDD" id="cd06259">
    <property type="entry name" value="YdcF-like"/>
    <property type="match status" value="1"/>
</dbReference>
<reference evidence="3 4" key="1">
    <citation type="submission" date="2018-07" db="EMBL/GenBank/DDBJ databases">
        <title>Desertimonas flava gen. nov. sp. nov.</title>
        <authorList>
            <person name="Liu S."/>
        </authorList>
    </citation>
    <scope>NUCLEOTIDE SEQUENCE [LARGE SCALE GENOMIC DNA]</scope>
    <source>
        <strain evidence="3 4">16Sb5-5</strain>
    </source>
</reference>
<keyword evidence="4" id="KW-1185">Reference proteome</keyword>
<accession>A0A367YWV5</accession>
<keyword evidence="1" id="KW-0812">Transmembrane</keyword>
<feature type="transmembrane region" description="Helical" evidence="1">
    <location>
        <begin position="51"/>
        <end position="72"/>
    </location>
</feature>
<organism evidence="3 4">
    <name type="scientific">Desertihabitans brevis</name>
    <dbReference type="NCBI Taxonomy" id="2268447"/>
    <lineage>
        <taxon>Bacteria</taxon>
        <taxon>Bacillati</taxon>
        <taxon>Actinomycetota</taxon>
        <taxon>Actinomycetes</taxon>
        <taxon>Propionibacteriales</taxon>
        <taxon>Propionibacteriaceae</taxon>
        <taxon>Desertihabitans</taxon>
    </lineage>
</organism>
<evidence type="ECO:0000259" key="2">
    <source>
        <dbReference type="Pfam" id="PF02698"/>
    </source>
</evidence>
<dbReference type="EMBL" id="QOUI01000004">
    <property type="protein sequence ID" value="RCK69999.1"/>
    <property type="molecule type" value="Genomic_DNA"/>
</dbReference>
<dbReference type="Proteomes" id="UP000252770">
    <property type="component" value="Unassembled WGS sequence"/>
</dbReference>
<evidence type="ECO:0000256" key="1">
    <source>
        <dbReference type="SAM" id="Phobius"/>
    </source>
</evidence>
<protein>
    <recommendedName>
        <fullName evidence="2">DUF218 domain-containing protein</fullName>
    </recommendedName>
</protein>
<evidence type="ECO:0000313" key="3">
    <source>
        <dbReference type="EMBL" id="RCK69999.1"/>
    </source>
</evidence>
<gene>
    <name evidence="3" type="ORF">DT076_08295</name>
</gene>
<keyword evidence="1" id="KW-0472">Membrane</keyword>
<keyword evidence="1" id="KW-1133">Transmembrane helix</keyword>
<dbReference type="AlphaFoldDB" id="A0A367YWV5"/>
<proteinExistence type="predicted"/>
<dbReference type="GO" id="GO:0005886">
    <property type="term" value="C:plasma membrane"/>
    <property type="evidence" value="ECO:0007669"/>
    <property type="project" value="TreeGrafter"/>
</dbReference>
<dbReference type="PANTHER" id="PTHR30336">
    <property type="entry name" value="INNER MEMBRANE PROTEIN, PROBABLE PERMEASE"/>
    <property type="match status" value="1"/>
</dbReference>
<dbReference type="InterPro" id="IPR003848">
    <property type="entry name" value="DUF218"/>
</dbReference>
<name>A0A367YWV5_9ACTN</name>
<dbReference type="Pfam" id="PF02698">
    <property type="entry name" value="DUF218"/>
    <property type="match status" value="1"/>
</dbReference>
<feature type="domain" description="DUF218" evidence="2">
    <location>
        <begin position="89"/>
        <end position="203"/>
    </location>
</feature>
<sequence>MHGGDGRVQRLDHGIVLAGQRVEVGGDDDGLGHGSNLAAAYSGRVPGRTRLLTSVAGVGVLGWAAACAGVALGTHRWVHRPEDVPPREVAVVLGAQVREDGQPSGFLRGRLEVAAALVRSGTVQRVLVSGDDGSHGEARVMRRELVAAGVPAEAVTVDPHGYDTYDTCWRARHVYGLDRLVLVSQTYHLPRAVATARALGIDAVGVGDDSVRHHRRTWREGVAREQLALLKAGWDLLSRRPARSTGR</sequence>
<dbReference type="InterPro" id="IPR051599">
    <property type="entry name" value="Cell_Envelope_Assoc"/>
</dbReference>
<dbReference type="PANTHER" id="PTHR30336:SF6">
    <property type="entry name" value="INTEGRAL MEMBRANE PROTEIN"/>
    <property type="match status" value="1"/>
</dbReference>
<comment type="caution">
    <text evidence="3">The sequence shown here is derived from an EMBL/GenBank/DDBJ whole genome shotgun (WGS) entry which is preliminary data.</text>
</comment>